<dbReference type="InterPro" id="IPR039446">
    <property type="entry name" value="DauR-like"/>
</dbReference>
<dbReference type="InterPro" id="IPR039445">
    <property type="entry name" value="DauR-like_HTH"/>
</dbReference>
<feature type="domain" description="Transcriptional regulator DauR-like HTH" evidence="2">
    <location>
        <begin position="144"/>
        <end position="203"/>
    </location>
</feature>
<name>A0A9Y2AFT9_9FIRM</name>
<evidence type="ECO:0000313" key="3">
    <source>
        <dbReference type="EMBL" id="WIW70044.1"/>
    </source>
</evidence>
<keyword evidence="4" id="KW-1185">Reference proteome</keyword>
<dbReference type="KEGG" id="sgbi:P3F81_09050"/>
<proteinExistence type="predicted"/>
<reference evidence="3" key="1">
    <citation type="submission" date="2023-03" db="EMBL/GenBank/DDBJ databases">
        <title>Selenobaculum gbiensis gen. nov. sp. nov., a new bacterium isolated from the gut microbiota of IBD patient.</title>
        <authorList>
            <person name="Yeo S."/>
            <person name="Park H."/>
            <person name="Huh C.S."/>
        </authorList>
    </citation>
    <scope>NUCLEOTIDE SEQUENCE</scope>
    <source>
        <strain evidence="3">ICN-92133</strain>
    </source>
</reference>
<dbReference type="Pfam" id="PF13309">
    <property type="entry name" value="HTH_22"/>
    <property type="match status" value="1"/>
</dbReference>
<feature type="domain" description="YheO-like" evidence="1">
    <location>
        <begin position="5"/>
        <end position="117"/>
    </location>
</feature>
<dbReference type="PANTHER" id="PTHR35568:SF1">
    <property type="entry name" value="TRANSCRIPTIONAL REGULATOR DAUR"/>
    <property type="match status" value="1"/>
</dbReference>
<dbReference type="AlphaFoldDB" id="A0A9Y2AFT9"/>
<dbReference type="RefSeq" id="WP_147670424.1">
    <property type="nucleotide sequence ID" value="NZ_CP120678.1"/>
</dbReference>
<gene>
    <name evidence="3" type="ORF">P3F81_09050</name>
</gene>
<dbReference type="PANTHER" id="PTHR35568">
    <property type="entry name" value="TRANSCRIPTIONAL REGULATOR DAUR"/>
    <property type="match status" value="1"/>
</dbReference>
<dbReference type="EMBL" id="CP120678">
    <property type="protein sequence ID" value="WIW70044.1"/>
    <property type="molecule type" value="Genomic_DNA"/>
</dbReference>
<sequence length="210" mass="24097">MKKELSKYIPMIKMLAQTFGKSCEIVLHDLSQPQSSVVYTINNHVTGRQIGQPFDHLIKQVLLAKDFTDDYKANYLICTPDKREIKSSTVFLRDSTDKIIGAICINYDLSALRNIQNFCNDMLMIDTETIPSEIEPFDHVVEIVDDLIDKIISNTDVATLKRKDKIELIHFMEKKGVFLIKGSIDKVAEKMNISKVTVYSYLDEIKKMEN</sequence>
<evidence type="ECO:0000259" key="2">
    <source>
        <dbReference type="Pfam" id="PF13309"/>
    </source>
</evidence>
<dbReference type="InterPro" id="IPR013559">
    <property type="entry name" value="YheO"/>
</dbReference>
<evidence type="ECO:0000259" key="1">
    <source>
        <dbReference type="Pfam" id="PF08348"/>
    </source>
</evidence>
<dbReference type="Pfam" id="PF08348">
    <property type="entry name" value="PAS_6"/>
    <property type="match status" value="1"/>
</dbReference>
<evidence type="ECO:0000313" key="4">
    <source>
        <dbReference type="Proteomes" id="UP001243623"/>
    </source>
</evidence>
<protein>
    <submittedName>
        <fullName evidence="3">PAS domain-containing protein</fullName>
    </submittedName>
</protein>
<dbReference type="Proteomes" id="UP001243623">
    <property type="component" value="Chromosome"/>
</dbReference>
<organism evidence="3 4">
    <name type="scientific">Selenobaculum gibii</name>
    <dbReference type="NCBI Taxonomy" id="3054208"/>
    <lineage>
        <taxon>Bacteria</taxon>
        <taxon>Bacillati</taxon>
        <taxon>Bacillota</taxon>
        <taxon>Negativicutes</taxon>
        <taxon>Selenomonadales</taxon>
        <taxon>Selenomonadaceae</taxon>
        <taxon>Selenobaculum</taxon>
    </lineage>
</organism>
<accession>A0A9Y2AFT9</accession>